<dbReference type="InterPro" id="IPR012783">
    <property type="entry name" value="Znf_C4_TraR"/>
</dbReference>
<gene>
    <name evidence="2" type="ORF">GJU80_01420</name>
</gene>
<accession>A0A5Q3RUZ2</accession>
<keyword evidence="3" id="KW-1185">Reference proteome</keyword>
<dbReference type="InterPro" id="IPR000962">
    <property type="entry name" value="Znf_DskA_TraR"/>
</dbReference>
<evidence type="ECO:0000259" key="1">
    <source>
        <dbReference type="Pfam" id="PF01258"/>
    </source>
</evidence>
<evidence type="ECO:0000313" key="3">
    <source>
        <dbReference type="Proteomes" id="UP000486297"/>
    </source>
</evidence>
<comment type="caution">
    <text evidence="2">The sequence shown here is derived from an EMBL/GenBank/DDBJ whole genome shotgun (WGS) entry which is preliminary data.</text>
</comment>
<protein>
    <submittedName>
        <fullName evidence="2">TraR/DksA family transcriptional regulator</fullName>
    </submittedName>
</protein>
<dbReference type="Pfam" id="PF01258">
    <property type="entry name" value="zf-dskA_traR"/>
    <property type="match status" value="1"/>
</dbReference>
<dbReference type="EMBL" id="WJXO01000001">
    <property type="protein sequence ID" value="MRN37198.1"/>
    <property type="molecule type" value="Genomic_DNA"/>
</dbReference>
<dbReference type="AlphaFoldDB" id="A0A5Q3RUZ2"/>
<feature type="domain" description="Zinc finger DksA/TraR C4-type" evidence="1">
    <location>
        <begin position="36"/>
        <end position="66"/>
    </location>
</feature>
<dbReference type="Proteomes" id="UP000486297">
    <property type="component" value="Unassembled WGS sequence"/>
</dbReference>
<dbReference type="GO" id="GO:0008270">
    <property type="term" value="F:zinc ion binding"/>
    <property type="evidence" value="ECO:0007669"/>
    <property type="project" value="InterPro"/>
</dbReference>
<sequence>MTDIFDQAAELEARQREYWLKKQREKTEYSASAYECEECGEPIPEARRQAVIGCRCCIECQEEIEQYGKTRRAP</sequence>
<organism evidence="2 3">
    <name type="scientific">Neisseria brasiliensis</name>
    <dbReference type="NCBI Taxonomy" id="2666100"/>
    <lineage>
        <taxon>Bacteria</taxon>
        <taxon>Pseudomonadati</taxon>
        <taxon>Pseudomonadota</taxon>
        <taxon>Betaproteobacteria</taxon>
        <taxon>Neisseriales</taxon>
        <taxon>Neisseriaceae</taxon>
        <taxon>Neisseria</taxon>
    </lineage>
</organism>
<name>A0A5Q3RUZ2_9NEIS</name>
<dbReference type="NCBIfam" id="TIGR02419">
    <property type="entry name" value="C4_traR_proteo"/>
    <property type="match status" value="1"/>
</dbReference>
<dbReference type="PANTHER" id="PTHR38777:SF1">
    <property type="entry name" value="DNAK SUPPRESSOR PROTEIN"/>
    <property type="match status" value="1"/>
</dbReference>
<evidence type="ECO:0000313" key="2">
    <source>
        <dbReference type="EMBL" id="MRN37198.1"/>
    </source>
</evidence>
<dbReference type="GO" id="GO:1900378">
    <property type="term" value="P:positive regulation of secondary metabolite biosynthetic process"/>
    <property type="evidence" value="ECO:0007669"/>
    <property type="project" value="TreeGrafter"/>
</dbReference>
<dbReference type="Gene3D" id="1.20.120.910">
    <property type="entry name" value="DksA, coiled-coil domain"/>
    <property type="match status" value="1"/>
</dbReference>
<reference evidence="2" key="1">
    <citation type="journal article" name="Emerg. Infect. Dis.">
        <title>Two cases of a newly characterized neisseria species.</title>
        <authorList>
            <person name="Mustapha M."/>
            <person name="Lemos A.P.S."/>
            <person name="Harrison L.H."/>
            <person name="Vantyne D."/>
            <person name="Sacchi C.T."/>
        </authorList>
    </citation>
    <scope>NUCLEOTIDE SEQUENCE</scope>
    <source>
        <strain evidence="2">N.95.16</strain>
    </source>
</reference>
<dbReference type="PROSITE" id="PS51128">
    <property type="entry name" value="ZF_DKSA_2"/>
    <property type="match status" value="1"/>
</dbReference>
<dbReference type="RefSeq" id="WP_095501828.1">
    <property type="nucleotide sequence ID" value="NZ_CP046027.1"/>
</dbReference>
<dbReference type="PANTHER" id="PTHR38777">
    <property type="entry name" value="FELS-2 PROPHAGE PROTEIN"/>
    <property type="match status" value="1"/>
</dbReference>
<proteinExistence type="predicted"/>
<dbReference type="SUPFAM" id="SSF57716">
    <property type="entry name" value="Glucocorticoid receptor-like (DNA-binding domain)"/>
    <property type="match status" value="1"/>
</dbReference>